<dbReference type="InterPro" id="IPR018060">
    <property type="entry name" value="HTH_AraC"/>
</dbReference>
<dbReference type="SUPFAM" id="SSF46689">
    <property type="entry name" value="Homeodomain-like"/>
    <property type="match status" value="2"/>
</dbReference>
<dbReference type="InterPro" id="IPR053142">
    <property type="entry name" value="PchR_regulatory_protein"/>
</dbReference>
<dbReference type="PROSITE" id="PS01124">
    <property type="entry name" value="HTH_ARAC_FAMILY_2"/>
    <property type="match status" value="1"/>
</dbReference>
<dbReference type="PRINTS" id="PR00032">
    <property type="entry name" value="HTHARAC"/>
</dbReference>
<organism evidence="5 6">
    <name type="scientific">Winogradskyella maritima</name>
    <dbReference type="NCBI Taxonomy" id="1517766"/>
    <lineage>
        <taxon>Bacteria</taxon>
        <taxon>Pseudomonadati</taxon>
        <taxon>Bacteroidota</taxon>
        <taxon>Flavobacteriia</taxon>
        <taxon>Flavobacteriales</taxon>
        <taxon>Flavobacteriaceae</taxon>
        <taxon>Winogradskyella</taxon>
    </lineage>
</organism>
<dbReference type="Pfam" id="PF12833">
    <property type="entry name" value="HTH_18"/>
    <property type="match status" value="1"/>
</dbReference>
<evidence type="ECO:0000256" key="2">
    <source>
        <dbReference type="ARBA" id="ARBA00023125"/>
    </source>
</evidence>
<keyword evidence="3" id="KW-0804">Transcription</keyword>
<dbReference type="InterPro" id="IPR009057">
    <property type="entry name" value="Homeodomain-like_sf"/>
</dbReference>
<evidence type="ECO:0000259" key="4">
    <source>
        <dbReference type="PROSITE" id="PS01124"/>
    </source>
</evidence>
<evidence type="ECO:0000256" key="1">
    <source>
        <dbReference type="ARBA" id="ARBA00023015"/>
    </source>
</evidence>
<sequence length="343" mass="39235">MYTSITVKADNAKNIVKQLEKAFEGSLESENNEHCLEIPEKRGSGYLKATIFENGLSVIEADFLLNKSLKIELKKESTNPLSILFNSESSITHIESSSNTKTDINKFESIMFSNDMKDFNTLVIDKEKATCFIMLVINRRKFEPKVCDFLDSMPPEIETIFQDLNGVNLFCYKGFYSLETAEAIDSIKNTDKEGLLKSIFIESKAFEMLAYQLQQFSDDQNDPEKREILRKSTLDKVEKAAELVKNDLATTMSVNQLAKKVGLNQNTLQSGFQRLFKSSVNDYIKSKRIVKAKELIETSDMNITEITYAVGINSRSYFSKLFKEKYKMTPNKYLKQSRENRSA</sequence>
<dbReference type="PROSITE" id="PS00041">
    <property type="entry name" value="HTH_ARAC_FAMILY_1"/>
    <property type="match status" value="1"/>
</dbReference>
<dbReference type="PANTHER" id="PTHR47893:SF1">
    <property type="entry name" value="REGULATORY PROTEIN PCHR"/>
    <property type="match status" value="1"/>
</dbReference>
<evidence type="ECO:0000313" key="6">
    <source>
        <dbReference type="Proteomes" id="UP001595812"/>
    </source>
</evidence>
<evidence type="ECO:0000313" key="5">
    <source>
        <dbReference type="EMBL" id="MFC3878173.1"/>
    </source>
</evidence>
<keyword evidence="1" id="KW-0805">Transcription regulation</keyword>
<dbReference type="InterPro" id="IPR018062">
    <property type="entry name" value="HTH_AraC-typ_CS"/>
</dbReference>
<gene>
    <name evidence="5" type="ORF">ACFOSX_13115</name>
</gene>
<dbReference type="PANTHER" id="PTHR47893">
    <property type="entry name" value="REGULATORY PROTEIN PCHR"/>
    <property type="match status" value="1"/>
</dbReference>
<dbReference type="EMBL" id="JBHSAT010000023">
    <property type="protein sequence ID" value="MFC3878173.1"/>
    <property type="molecule type" value="Genomic_DNA"/>
</dbReference>
<feature type="domain" description="HTH araC/xylS-type" evidence="4">
    <location>
        <begin position="238"/>
        <end position="336"/>
    </location>
</feature>
<proteinExistence type="predicted"/>
<dbReference type="RefSeq" id="WP_386102024.1">
    <property type="nucleotide sequence ID" value="NZ_JBHSAT010000023.1"/>
</dbReference>
<comment type="caution">
    <text evidence="5">The sequence shown here is derived from an EMBL/GenBank/DDBJ whole genome shotgun (WGS) entry which is preliminary data.</text>
</comment>
<protein>
    <submittedName>
        <fullName evidence="5">Helix-turn-helix domain-containing protein</fullName>
    </submittedName>
</protein>
<dbReference type="Gene3D" id="1.10.10.60">
    <property type="entry name" value="Homeodomain-like"/>
    <property type="match status" value="2"/>
</dbReference>
<dbReference type="Proteomes" id="UP001595812">
    <property type="component" value="Unassembled WGS sequence"/>
</dbReference>
<evidence type="ECO:0000256" key="3">
    <source>
        <dbReference type="ARBA" id="ARBA00023163"/>
    </source>
</evidence>
<accession>A0ABV8AJE1</accession>
<keyword evidence="6" id="KW-1185">Reference proteome</keyword>
<keyword evidence="2" id="KW-0238">DNA-binding</keyword>
<dbReference type="InterPro" id="IPR020449">
    <property type="entry name" value="Tscrpt_reg_AraC-type_HTH"/>
</dbReference>
<reference evidence="6" key="1">
    <citation type="journal article" date="2019" name="Int. J. Syst. Evol. Microbiol.">
        <title>The Global Catalogue of Microorganisms (GCM) 10K type strain sequencing project: providing services to taxonomists for standard genome sequencing and annotation.</title>
        <authorList>
            <consortium name="The Broad Institute Genomics Platform"/>
            <consortium name="The Broad Institute Genome Sequencing Center for Infectious Disease"/>
            <person name="Wu L."/>
            <person name="Ma J."/>
        </authorList>
    </citation>
    <scope>NUCLEOTIDE SEQUENCE [LARGE SCALE GENOMIC DNA]</scope>
    <source>
        <strain evidence="6">CECT 8979</strain>
    </source>
</reference>
<dbReference type="SMART" id="SM00342">
    <property type="entry name" value="HTH_ARAC"/>
    <property type="match status" value="1"/>
</dbReference>
<name>A0ABV8AJE1_9FLAO</name>